<proteinExistence type="predicted"/>
<dbReference type="STRING" id="1678841.TBC1_111612"/>
<dbReference type="AlphaFoldDB" id="A0A0S7C3I9"/>
<dbReference type="InterPro" id="IPR032820">
    <property type="entry name" value="ATPase_put"/>
</dbReference>
<organism evidence="2">
    <name type="scientific">Lentimicrobium saccharophilum</name>
    <dbReference type="NCBI Taxonomy" id="1678841"/>
    <lineage>
        <taxon>Bacteria</taxon>
        <taxon>Pseudomonadati</taxon>
        <taxon>Bacteroidota</taxon>
        <taxon>Bacteroidia</taxon>
        <taxon>Bacteroidales</taxon>
        <taxon>Lentimicrobiaceae</taxon>
        <taxon>Lentimicrobium</taxon>
    </lineage>
</organism>
<gene>
    <name evidence="2" type="ORF">TBC1_111612</name>
</gene>
<keyword evidence="1" id="KW-0472">Membrane</keyword>
<dbReference type="RefSeq" id="WP_062040564.1">
    <property type="nucleotide sequence ID" value="NZ_DF968182.1"/>
</dbReference>
<reference evidence="2" key="1">
    <citation type="journal article" date="2015" name="Genome Announc.">
        <title>Draft Genome Sequence of Bacteroidales Strain TBC1, a Novel Isolate from a Methanogenic Wastewater Treatment System.</title>
        <authorList>
            <person name="Tourlousse D.M."/>
            <person name="Matsuura N."/>
            <person name="Sun L."/>
            <person name="Toyonaga M."/>
            <person name="Kuroda K."/>
            <person name="Ohashi A."/>
            <person name="Cruz R."/>
            <person name="Yamaguchi T."/>
            <person name="Sekiguchi Y."/>
        </authorList>
    </citation>
    <scope>NUCLEOTIDE SEQUENCE [LARGE SCALE GENOMIC DNA]</scope>
    <source>
        <strain evidence="2">TBC1</strain>
    </source>
</reference>
<feature type="transmembrane region" description="Helical" evidence="1">
    <location>
        <begin position="20"/>
        <end position="39"/>
    </location>
</feature>
<keyword evidence="1" id="KW-1133">Transmembrane helix</keyword>
<dbReference type="Proteomes" id="UP000053091">
    <property type="component" value="Unassembled WGS sequence"/>
</dbReference>
<keyword evidence="1" id="KW-0812">Transmembrane</keyword>
<evidence type="ECO:0000256" key="1">
    <source>
        <dbReference type="SAM" id="Phobius"/>
    </source>
</evidence>
<dbReference type="Pfam" id="PF09527">
    <property type="entry name" value="ATPase_gene1"/>
    <property type="match status" value="1"/>
</dbReference>
<feature type="transmembrane region" description="Helical" evidence="1">
    <location>
        <begin position="51"/>
        <end position="69"/>
    </location>
</feature>
<dbReference type="EMBL" id="DF968182">
    <property type="protein sequence ID" value="GAP43459.1"/>
    <property type="molecule type" value="Genomic_DNA"/>
</dbReference>
<evidence type="ECO:0000313" key="3">
    <source>
        <dbReference type="Proteomes" id="UP000053091"/>
    </source>
</evidence>
<evidence type="ECO:0000313" key="2">
    <source>
        <dbReference type="EMBL" id="GAP43459.1"/>
    </source>
</evidence>
<keyword evidence="3" id="KW-1185">Reference proteome</keyword>
<dbReference type="OrthoDB" id="9798708at2"/>
<accession>A0A0S7C3I9</accession>
<sequence>MPRPNNNKKNGNPLASYARYSAIALQMGVIIAAGVFGGFKTDQLLNLKFPVFTVFLSLLAVGGAIWLLVKEVNYKDKER</sequence>
<protein>
    <submittedName>
        <fullName evidence="2">Putative F0F1-ATPase subunit</fullName>
    </submittedName>
</protein>
<name>A0A0S7C3I9_9BACT</name>